<comment type="caution">
    <text evidence="1">The sequence shown here is derived from an EMBL/GenBank/DDBJ whole genome shotgun (WGS) entry which is preliminary data.</text>
</comment>
<proteinExistence type="predicted"/>
<dbReference type="EMBL" id="PEZK01000020">
    <property type="protein sequence ID" value="PIU02220.1"/>
    <property type="molecule type" value="Genomic_DNA"/>
</dbReference>
<accession>A0A2M6XAW0</accession>
<feature type="non-terminal residue" evidence="1">
    <location>
        <position position="96"/>
    </location>
</feature>
<evidence type="ECO:0000313" key="1">
    <source>
        <dbReference type="EMBL" id="PIU02220.1"/>
    </source>
</evidence>
<organism evidence="1 2">
    <name type="scientific">Candidatus Shapirobacteria bacterium CG09_land_8_20_14_0_10_49_15</name>
    <dbReference type="NCBI Taxonomy" id="1974482"/>
    <lineage>
        <taxon>Bacteria</taxon>
        <taxon>Candidatus Shapironibacteriota</taxon>
    </lineage>
</organism>
<evidence type="ECO:0000313" key="2">
    <source>
        <dbReference type="Proteomes" id="UP000231214"/>
    </source>
</evidence>
<dbReference type="InterPro" id="IPR018650">
    <property type="entry name" value="STSV1_Orf64"/>
</dbReference>
<sequence>MSRLAKLLVAWVIGLGVAYAILSILRHNHFQSGGFDLGIYDQAVWQYANFLNPYNTVKTSHILGDHLTLTLPLLAPLFWLWDDVRSLLIFQAFWLA</sequence>
<evidence type="ECO:0008006" key="3">
    <source>
        <dbReference type="Google" id="ProtNLM"/>
    </source>
</evidence>
<protein>
    <recommendedName>
        <fullName evidence="3">DUF2079 domain-containing protein</fullName>
    </recommendedName>
</protein>
<gene>
    <name evidence="1" type="ORF">COT66_01120</name>
</gene>
<name>A0A2M6XAW0_9BACT</name>
<reference evidence="2" key="1">
    <citation type="submission" date="2017-09" db="EMBL/GenBank/DDBJ databases">
        <title>Depth-based differentiation of microbial function through sediment-hosted aquifers and enrichment of novel symbionts in the deep terrestrial subsurface.</title>
        <authorList>
            <person name="Probst A.J."/>
            <person name="Ladd B."/>
            <person name="Jarett J.K."/>
            <person name="Geller-Mcgrath D.E."/>
            <person name="Sieber C.M.K."/>
            <person name="Emerson J.B."/>
            <person name="Anantharaman K."/>
            <person name="Thomas B.C."/>
            <person name="Malmstrom R."/>
            <person name="Stieglmeier M."/>
            <person name="Klingl A."/>
            <person name="Woyke T."/>
            <person name="Ryan C.M."/>
            <person name="Banfield J.F."/>
        </authorList>
    </citation>
    <scope>NUCLEOTIDE SEQUENCE [LARGE SCALE GENOMIC DNA]</scope>
</reference>
<dbReference type="Pfam" id="PF09852">
    <property type="entry name" value="DUF2079"/>
    <property type="match status" value="1"/>
</dbReference>
<dbReference type="AlphaFoldDB" id="A0A2M6XAW0"/>
<dbReference type="Proteomes" id="UP000231214">
    <property type="component" value="Unassembled WGS sequence"/>
</dbReference>